<name>A0A5N6M124_9ASTR</name>
<dbReference type="EMBL" id="SZYD01000017">
    <property type="protein sequence ID" value="KAD3067595.1"/>
    <property type="molecule type" value="Genomic_DNA"/>
</dbReference>
<evidence type="ECO:0000313" key="4">
    <source>
        <dbReference type="Proteomes" id="UP000326396"/>
    </source>
</evidence>
<protein>
    <submittedName>
        <fullName evidence="3">Uncharacterized protein</fullName>
    </submittedName>
</protein>
<comment type="caution">
    <text evidence="3">The sequence shown here is derived from an EMBL/GenBank/DDBJ whole genome shotgun (WGS) entry which is preliminary data.</text>
</comment>
<sequence length="752" mass="84765">MCILCVIQKWSRKVATMLPWLVIPLIGLWLLSQFLPPAFRFEITSPRLACVLVLLATLFWYEILMPQLSSWRARRNARLKEKKRLEAIEIQKLRKIATRLCRNCKTPYRDQNPSGGKFMCSYCGHSSKRPLFDPSVSPGLETSGVIKVLVGKVWSDNNWVCGQDWLENGGYWVNDSFSGKSSYWKKNNGGFLHSGNDHFFSFLLVFVCKSLAAVFMGIMWLFRKLFRISFSEDEDSSDTDVNGVAKMGESGVNGNETRSEKARRKAEEKRQARLEREQLEEEERKQREEVARLVEERRKLRDETDKKTKVSTLDKTDRKEAERKRQERKKEKDKGSSKSNSDVDELEKRASKEIESKTKGEADYRENYKPKAVFTNNSNKGSVGAHYLDRMKGNFFPSSRTVTGGFFGKRVNANTSSTRDPKSNAYLDHANKRDSVQPERVHGKLNAHAGDQNQNRPVVFESQPCPPPKRSWHQLFTRSSPTVSSTTTNVTSIPNPNKNLQTESHSSIPSFVYPLTQGFDNPVSYGLPFPLSYADSTSNTHLQFSAPLEHGKPEKYEDPCFVADPVSSIGSVSDSLENFPIDLGFLADVGTCEEKHADSAVFPRTQEKTTFSLEDHGPASDKGWQMWDSSFSPDTLGLVGENTNWLSPQKAINCDDPWALRTSNGSISSNNDRLSVNLQENGLVYGIPNGSVFNHPFQQSNGNVWTKKEKGSGPVYVESIGGTSAVPGDGLYSTPFQMYSPFCQMNDKKKDS</sequence>
<feature type="compositionally biased region" description="Basic and acidic residues" evidence="1">
    <location>
        <begin position="429"/>
        <end position="442"/>
    </location>
</feature>
<dbReference type="Proteomes" id="UP000326396">
    <property type="component" value="Linkage Group LG7"/>
</dbReference>
<keyword evidence="2" id="KW-0472">Membrane</keyword>
<feature type="transmembrane region" description="Helical" evidence="2">
    <location>
        <begin position="18"/>
        <end position="39"/>
    </location>
</feature>
<feature type="region of interest" description="Disordered" evidence="1">
    <location>
        <begin position="300"/>
        <end position="377"/>
    </location>
</feature>
<feature type="region of interest" description="Disordered" evidence="1">
    <location>
        <begin position="413"/>
        <end position="504"/>
    </location>
</feature>
<reference evidence="3 4" key="1">
    <citation type="submission" date="2019-05" db="EMBL/GenBank/DDBJ databases">
        <title>Mikania micrantha, genome provides insights into the molecular mechanism of rapid growth.</title>
        <authorList>
            <person name="Liu B."/>
        </authorList>
    </citation>
    <scope>NUCLEOTIDE SEQUENCE [LARGE SCALE GENOMIC DNA]</scope>
    <source>
        <strain evidence="3">NLD-2019</strain>
        <tissue evidence="3">Leaf</tissue>
    </source>
</reference>
<gene>
    <name evidence="3" type="ORF">E3N88_35475</name>
</gene>
<feature type="compositionally biased region" description="Basic and acidic residues" evidence="1">
    <location>
        <begin position="300"/>
        <end position="336"/>
    </location>
</feature>
<organism evidence="3 4">
    <name type="scientific">Mikania micrantha</name>
    <name type="common">bitter vine</name>
    <dbReference type="NCBI Taxonomy" id="192012"/>
    <lineage>
        <taxon>Eukaryota</taxon>
        <taxon>Viridiplantae</taxon>
        <taxon>Streptophyta</taxon>
        <taxon>Embryophyta</taxon>
        <taxon>Tracheophyta</taxon>
        <taxon>Spermatophyta</taxon>
        <taxon>Magnoliopsida</taxon>
        <taxon>eudicotyledons</taxon>
        <taxon>Gunneridae</taxon>
        <taxon>Pentapetalae</taxon>
        <taxon>asterids</taxon>
        <taxon>campanulids</taxon>
        <taxon>Asterales</taxon>
        <taxon>Asteraceae</taxon>
        <taxon>Asteroideae</taxon>
        <taxon>Heliantheae alliance</taxon>
        <taxon>Eupatorieae</taxon>
        <taxon>Mikania</taxon>
    </lineage>
</organism>
<feature type="transmembrane region" description="Helical" evidence="2">
    <location>
        <begin position="45"/>
        <end position="64"/>
    </location>
</feature>
<evidence type="ECO:0000256" key="2">
    <source>
        <dbReference type="SAM" id="Phobius"/>
    </source>
</evidence>
<keyword evidence="4" id="KW-1185">Reference proteome</keyword>
<dbReference type="AlphaFoldDB" id="A0A5N6M124"/>
<proteinExistence type="predicted"/>
<feature type="compositionally biased region" description="Low complexity" evidence="1">
    <location>
        <begin position="479"/>
        <end position="497"/>
    </location>
</feature>
<keyword evidence="2" id="KW-0812">Transmembrane</keyword>
<feature type="region of interest" description="Disordered" evidence="1">
    <location>
        <begin position="234"/>
        <end position="288"/>
    </location>
</feature>
<feature type="compositionally biased region" description="Basic and acidic residues" evidence="1">
    <location>
        <begin position="257"/>
        <end position="288"/>
    </location>
</feature>
<accession>A0A5N6M124</accession>
<evidence type="ECO:0000313" key="3">
    <source>
        <dbReference type="EMBL" id="KAD3067595.1"/>
    </source>
</evidence>
<feature type="compositionally biased region" description="Basic and acidic residues" evidence="1">
    <location>
        <begin position="346"/>
        <end position="369"/>
    </location>
</feature>
<keyword evidence="2" id="KW-1133">Transmembrane helix</keyword>
<evidence type="ECO:0000256" key="1">
    <source>
        <dbReference type="SAM" id="MobiDB-lite"/>
    </source>
</evidence>
<feature type="transmembrane region" description="Helical" evidence="2">
    <location>
        <begin position="199"/>
        <end position="222"/>
    </location>
</feature>
<dbReference type="OrthoDB" id="629492at2759"/>